<proteinExistence type="predicted"/>
<evidence type="ECO:0000256" key="1">
    <source>
        <dbReference type="SAM" id="MobiDB-lite"/>
    </source>
</evidence>
<organism evidence="2 3">
    <name type="scientific">Chiayiivirga flava</name>
    <dbReference type="NCBI Taxonomy" id="659595"/>
    <lineage>
        <taxon>Bacteria</taxon>
        <taxon>Pseudomonadati</taxon>
        <taxon>Pseudomonadota</taxon>
        <taxon>Gammaproteobacteria</taxon>
        <taxon>Lysobacterales</taxon>
        <taxon>Lysobacteraceae</taxon>
        <taxon>Chiayiivirga</taxon>
    </lineage>
</organism>
<feature type="compositionally biased region" description="Basic and acidic residues" evidence="1">
    <location>
        <begin position="56"/>
        <end position="78"/>
    </location>
</feature>
<protein>
    <submittedName>
        <fullName evidence="2">Uncharacterized protein</fullName>
    </submittedName>
</protein>
<comment type="caution">
    <text evidence="2">The sequence shown here is derived from an EMBL/GenBank/DDBJ whole genome shotgun (WGS) entry which is preliminary data.</text>
</comment>
<dbReference type="EMBL" id="JACHHP010000004">
    <property type="protein sequence ID" value="MBB5208731.1"/>
    <property type="molecule type" value="Genomic_DNA"/>
</dbReference>
<sequence>MQQLLEAKNERARQPPSYPAPNAHTGQKDTGAPQPHVPGEPRSGEVTSTRPSPDALHAELGSHARGNQELRNKSDKNR</sequence>
<gene>
    <name evidence="2" type="ORF">HNQ52_002281</name>
</gene>
<dbReference type="AlphaFoldDB" id="A0A7W8G024"/>
<keyword evidence="3" id="KW-1185">Reference proteome</keyword>
<dbReference type="RefSeq" id="WP_183961289.1">
    <property type="nucleotide sequence ID" value="NZ_JACHHP010000004.1"/>
</dbReference>
<feature type="region of interest" description="Disordered" evidence="1">
    <location>
        <begin position="1"/>
        <end position="78"/>
    </location>
</feature>
<evidence type="ECO:0000313" key="2">
    <source>
        <dbReference type="EMBL" id="MBB5208731.1"/>
    </source>
</evidence>
<accession>A0A7W8G024</accession>
<name>A0A7W8G024_9GAMM</name>
<reference evidence="2 3" key="1">
    <citation type="submission" date="2020-08" db="EMBL/GenBank/DDBJ databases">
        <title>Genomic Encyclopedia of Type Strains, Phase IV (KMG-IV): sequencing the most valuable type-strain genomes for metagenomic binning, comparative biology and taxonomic classification.</title>
        <authorList>
            <person name="Goeker M."/>
        </authorList>
    </citation>
    <scope>NUCLEOTIDE SEQUENCE [LARGE SCALE GENOMIC DNA]</scope>
    <source>
        <strain evidence="2 3">DSM 24163</strain>
    </source>
</reference>
<evidence type="ECO:0000313" key="3">
    <source>
        <dbReference type="Proteomes" id="UP000521199"/>
    </source>
</evidence>
<dbReference type="Proteomes" id="UP000521199">
    <property type="component" value="Unassembled WGS sequence"/>
</dbReference>